<proteinExistence type="predicted"/>
<keyword evidence="2" id="KW-0808">Transferase</keyword>
<feature type="domain" description="Methyltransferase type 11" evidence="3">
    <location>
        <begin position="3"/>
        <end position="73"/>
    </location>
</feature>
<dbReference type="OrthoDB" id="271595at2759"/>
<dbReference type="GO" id="GO:0005737">
    <property type="term" value="C:cytoplasm"/>
    <property type="evidence" value="ECO:0007669"/>
    <property type="project" value="TreeGrafter"/>
</dbReference>
<dbReference type="PANTHER" id="PTHR13069:SF21">
    <property type="entry name" value="ALKYLATED DNA REPAIR PROTEIN ALKB HOMOLOG 8"/>
    <property type="match status" value="1"/>
</dbReference>
<sequence>MSIGCDRSEELISICGQRGHEVLVCDGLTVNMKSDLFDACISIAVIHHFSTEHRRLDAVKELVRLLRPGGEALIYVWAMEQTKQDKKSIYLMKKKSQAAETVLAYISPV</sequence>
<evidence type="ECO:0000313" key="4">
    <source>
        <dbReference type="EMBL" id="PIK35686.1"/>
    </source>
</evidence>
<evidence type="ECO:0000313" key="5">
    <source>
        <dbReference type="Proteomes" id="UP000230750"/>
    </source>
</evidence>
<dbReference type="GO" id="GO:0106335">
    <property type="term" value="F:tRNA (5-carboxymethyluridine(34)-5-O)-methyltransferase activity"/>
    <property type="evidence" value="ECO:0007669"/>
    <property type="project" value="TreeGrafter"/>
</dbReference>
<dbReference type="SUPFAM" id="SSF53335">
    <property type="entry name" value="S-adenosyl-L-methionine-dependent methyltransferases"/>
    <property type="match status" value="1"/>
</dbReference>
<evidence type="ECO:0000256" key="2">
    <source>
        <dbReference type="ARBA" id="ARBA00022679"/>
    </source>
</evidence>
<dbReference type="EMBL" id="MRZV01001838">
    <property type="protein sequence ID" value="PIK35686.1"/>
    <property type="molecule type" value="Genomic_DNA"/>
</dbReference>
<dbReference type="GO" id="GO:0002098">
    <property type="term" value="P:tRNA wobble uridine modification"/>
    <property type="evidence" value="ECO:0007669"/>
    <property type="project" value="TreeGrafter"/>
</dbReference>
<protein>
    <submittedName>
        <fullName evidence="4">Putative alkylated DNA repair protein alkB-like 8-like</fullName>
    </submittedName>
</protein>
<dbReference type="GO" id="GO:0008757">
    <property type="term" value="F:S-adenosylmethionine-dependent methyltransferase activity"/>
    <property type="evidence" value="ECO:0007669"/>
    <property type="project" value="InterPro"/>
</dbReference>
<dbReference type="AlphaFoldDB" id="A0A2G8JIW8"/>
<organism evidence="4 5">
    <name type="scientific">Stichopus japonicus</name>
    <name type="common">Sea cucumber</name>
    <dbReference type="NCBI Taxonomy" id="307972"/>
    <lineage>
        <taxon>Eukaryota</taxon>
        <taxon>Metazoa</taxon>
        <taxon>Echinodermata</taxon>
        <taxon>Eleutherozoa</taxon>
        <taxon>Echinozoa</taxon>
        <taxon>Holothuroidea</taxon>
        <taxon>Aspidochirotacea</taxon>
        <taxon>Aspidochirotida</taxon>
        <taxon>Stichopodidae</taxon>
        <taxon>Apostichopus</taxon>
    </lineage>
</organism>
<dbReference type="Proteomes" id="UP000230750">
    <property type="component" value="Unassembled WGS sequence"/>
</dbReference>
<dbReference type="STRING" id="307972.A0A2G8JIW8"/>
<dbReference type="GO" id="GO:0005634">
    <property type="term" value="C:nucleus"/>
    <property type="evidence" value="ECO:0007669"/>
    <property type="project" value="TreeGrafter"/>
</dbReference>
<keyword evidence="5" id="KW-1185">Reference proteome</keyword>
<dbReference type="GO" id="GO:0030488">
    <property type="term" value="P:tRNA methylation"/>
    <property type="evidence" value="ECO:0007669"/>
    <property type="project" value="TreeGrafter"/>
</dbReference>
<dbReference type="InterPro" id="IPR013216">
    <property type="entry name" value="Methyltransf_11"/>
</dbReference>
<evidence type="ECO:0000256" key="1">
    <source>
        <dbReference type="ARBA" id="ARBA00022603"/>
    </source>
</evidence>
<dbReference type="PANTHER" id="PTHR13069">
    <property type="entry name" value="ALKYLATED DNA REPAIR PROTEIN ALKB HOMOLOG 8"/>
    <property type="match status" value="1"/>
</dbReference>
<dbReference type="CDD" id="cd02440">
    <property type="entry name" value="AdoMet_MTases"/>
    <property type="match status" value="1"/>
</dbReference>
<dbReference type="Pfam" id="PF08241">
    <property type="entry name" value="Methyltransf_11"/>
    <property type="match status" value="1"/>
</dbReference>
<comment type="caution">
    <text evidence="4">The sequence shown here is derived from an EMBL/GenBank/DDBJ whole genome shotgun (WGS) entry which is preliminary data.</text>
</comment>
<dbReference type="GO" id="GO:0000049">
    <property type="term" value="F:tRNA binding"/>
    <property type="evidence" value="ECO:0007669"/>
    <property type="project" value="TreeGrafter"/>
</dbReference>
<accession>A0A2G8JIW8</accession>
<dbReference type="InterPro" id="IPR051422">
    <property type="entry name" value="AlkB_tRNA_MeTrf/Diox"/>
</dbReference>
<keyword evidence="1" id="KW-0489">Methyltransferase</keyword>
<dbReference type="Gene3D" id="3.40.50.150">
    <property type="entry name" value="Vaccinia Virus protein VP39"/>
    <property type="match status" value="1"/>
</dbReference>
<dbReference type="InterPro" id="IPR029063">
    <property type="entry name" value="SAM-dependent_MTases_sf"/>
</dbReference>
<gene>
    <name evidence="4" type="ORF">BSL78_27484</name>
</gene>
<name>A0A2G8JIW8_STIJA</name>
<reference evidence="4 5" key="1">
    <citation type="journal article" date="2017" name="PLoS Biol.">
        <title>The sea cucumber genome provides insights into morphological evolution and visceral regeneration.</title>
        <authorList>
            <person name="Zhang X."/>
            <person name="Sun L."/>
            <person name="Yuan J."/>
            <person name="Sun Y."/>
            <person name="Gao Y."/>
            <person name="Zhang L."/>
            <person name="Li S."/>
            <person name="Dai H."/>
            <person name="Hamel J.F."/>
            <person name="Liu C."/>
            <person name="Yu Y."/>
            <person name="Liu S."/>
            <person name="Lin W."/>
            <person name="Guo K."/>
            <person name="Jin S."/>
            <person name="Xu P."/>
            <person name="Storey K.B."/>
            <person name="Huan P."/>
            <person name="Zhang T."/>
            <person name="Zhou Y."/>
            <person name="Zhang J."/>
            <person name="Lin C."/>
            <person name="Li X."/>
            <person name="Xing L."/>
            <person name="Huo D."/>
            <person name="Sun M."/>
            <person name="Wang L."/>
            <person name="Mercier A."/>
            <person name="Li F."/>
            <person name="Yang H."/>
            <person name="Xiang J."/>
        </authorList>
    </citation>
    <scope>NUCLEOTIDE SEQUENCE [LARGE SCALE GENOMIC DNA]</scope>
    <source>
        <strain evidence="4">Shaxun</strain>
        <tissue evidence="4">Muscle</tissue>
    </source>
</reference>
<evidence type="ECO:0000259" key="3">
    <source>
        <dbReference type="Pfam" id="PF08241"/>
    </source>
</evidence>